<feature type="transmembrane region" description="Helical" evidence="2">
    <location>
        <begin position="567"/>
        <end position="585"/>
    </location>
</feature>
<feature type="transmembrane region" description="Helical" evidence="2">
    <location>
        <begin position="645"/>
        <end position="671"/>
    </location>
</feature>
<organism evidence="4 5">
    <name type="scientific">Ambrosia artemisiifolia</name>
    <name type="common">Common ragweed</name>
    <dbReference type="NCBI Taxonomy" id="4212"/>
    <lineage>
        <taxon>Eukaryota</taxon>
        <taxon>Viridiplantae</taxon>
        <taxon>Streptophyta</taxon>
        <taxon>Embryophyta</taxon>
        <taxon>Tracheophyta</taxon>
        <taxon>Spermatophyta</taxon>
        <taxon>Magnoliopsida</taxon>
        <taxon>eudicotyledons</taxon>
        <taxon>Gunneridae</taxon>
        <taxon>Pentapetalae</taxon>
        <taxon>asterids</taxon>
        <taxon>campanulids</taxon>
        <taxon>Asterales</taxon>
        <taxon>Asteraceae</taxon>
        <taxon>Asteroideae</taxon>
        <taxon>Heliantheae alliance</taxon>
        <taxon>Heliantheae</taxon>
        <taxon>Ambrosia</taxon>
    </lineage>
</organism>
<sequence>MAGPNPLFGKAQYPYPSHVCAQFIVTVKLSGRETLAVWGKQMTCLFESHGMLDFIQSAPDEYIRRYNQSWIRSNELAKAWILATLSPQILEWIVKLDPDLSAKEVWDKLMSTYDPVYHKELRTAAAKAADVKLPAIQLNRIGESSRLPTQEETRLRIEEEEKKKAEKEKNRQQRENDRESLYAAILSEDFNEVKIILNRRVLTLTDDIAINGNSALHVAVSTSYNRGFLKDMFDRALKEDEYSLYSLNSERKNILHVAANIGNTVACKLLVEVNQGLWHEADNENKVPVDSALSNMHAETYHFLLGCYDSNMGSLLGGWRGLDLLLNMISSNDYSNAWRVTHDAKFWLPHPDIVLTAIAKNFPPKLNIWEKKLWLKISEAAKRKEANYIHCKKLLHKMCYQIKHCEGYVPQQGNYNNAVIEATRQNAYKAIRIIVSEFPDAIWSCNEEGHNFIQYAVINRSEQVYNLLYQMRQHKNIYKTIKDNRGNNLLHLAARLAPANKLNPISGAALQIQFELQWFKEVERFVYPICITEKNLFEETPEMIFTREHKELVIEGEKWMKETAQSYTITAALIITIVFAAAITVPGGNKDNGKPMFTNTIAFKIFAVSDAISLFTSLTSLLVFLSILTARYSEQDFLYKLPTKLIIGLGTLFISTTAMLVAFGATLFLVFGENSSLTLVPIAAVTCFPVASFLTLQFPLVYDLIRATYSRNRFGKKSNAPFY</sequence>
<proteinExistence type="predicted"/>
<keyword evidence="2" id="KW-0812">Transmembrane</keyword>
<feature type="transmembrane region" description="Helical" evidence="2">
    <location>
        <begin position="677"/>
        <end position="702"/>
    </location>
</feature>
<feature type="domain" description="PGG" evidence="3">
    <location>
        <begin position="557"/>
        <end position="669"/>
    </location>
</feature>
<dbReference type="Pfam" id="PF13962">
    <property type="entry name" value="PGG"/>
    <property type="match status" value="1"/>
</dbReference>
<dbReference type="GO" id="GO:0016020">
    <property type="term" value="C:membrane"/>
    <property type="evidence" value="ECO:0007669"/>
    <property type="project" value="TreeGrafter"/>
</dbReference>
<accession>A0AAD5BX55</accession>
<reference evidence="4" key="1">
    <citation type="submission" date="2022-06" db="EMBL/GenBank/DDBJ databases">
        <title>Uncovering the hologenomic basis of an extraordinary plant invasion.</title>
        <authorList>
            <person name="Bieker V.C."/>
            <person name="Martin M.D."/>
            <person name="Gilbert T."/>
            <person name="Hodgins K."/>
            <person name="Battlay P."/>
            <person name="Petersen B."/>
            <person name="Wilson J."/>
        </authorList>
    </citation>
    <scope>NUCLEOTIDE SEQUENCE</scope>
    <source>
        <strain evidence="4">AA19_3_7</strain>
        <tissue evidence="4">Leaf</tissue>
    </source>
</reference>
<name>A0AAD5BX55_AMBAR</name>
<keyword evidence="2" id="KW-1133">Transmembrane helix</keyword>
<dbReference type="PANTHER" id="PTHR24177:SF474">
    <property type="entry name" value="ANKYRIN REPEAT-CONTAINING DOMAIN, PGG DOMAIN, ANKYRIN REPEAT-CONTAINING DOMAIN SUPERFAMILY"/>
    <property type="match status" value="1"/>
</dbReference>
<keyword evidence="2" id="KW-0472">Membrane</keyword>
<evidence type="ECO:0000256" key="2">
    <source>
        <dbReference type="SAM" id="Phobius"/>
    </source>
</evidence>
<gene>
    <name evidence="4" type="ORF">M8C21_022101</name>
</gene>
<keyword evidence="5" id="KW-1185">Reference proteome</keyword>
<dbReference type="InterPro" id="IPR026961">
    <property type="entry name" value="PGG_dom"/>
</dbReference>
<evidence type="ECO:0000259" key="3">
    <source>
        <dbReference type="Pfam" id="PF13962"/>
    </source>
</evidence>
<dbReference type="EMBL" id="JAMZMK010010506">
    <property type="protein sequence ID" value="KAI7731222.1"/>
    <property type="molecule type" value="Genomic_DNA"/>
</dbReference>
<evidence type="ECO:0000256" key="1">
    <source>
        <dbReference type="SAM" id="MobiDB-lite"/>
    </source>
</evidence>
<dbReference type="AlphaFoldDB" id="A0AAD5BX55"/>
<protein>
    <recommendedName>
        <fullName evidence="3">PGG domain-containing protein</fullName>
    </recommendedName>
</protein>
<evidence type="ECO:0000313" key="4">
    <source>
        <dbReference type="EMBL" id="KAI7731222.1"/>
    </source>
</evidence>
<dbReference type="InterPro" id="IPR036770">
    <property type="entry name" value="Ankyrin_rpt-contain_sf"/>
</dbReference>
<dbReference type="SUPFAM" id="SSF48403">
    <property type="entry name" value="Ankyrin repeat"/>
    <property type="match status" value="1"/>
</dbReference>
<dbReference type="PANTHER" id="PTHR24177">
    <property type="entry name" value="CASKIN"/>
    <property type="match status" value="1"/>
</dbReference>
<dbReference type="Gene3D" id="1.25.40.20">
    <property type="entry name" value="Ankyrin repeat-containing domain"/>
    <property type="match status" value="2"/>
</dbReference>
<feature type="compositionally biased region" description="Basic and acidic residues" evidence="1">
    <location>
        <begin position="149"/>
        <end position="177"/>
    </location>
</feature>
<dbReference type="Proteomes" id="UP001206925">
    <property type="component" value="Unassembled WGS sequence"/>
</dbReference>
<evidence type="ECO:0000313" key="5">
    <source>
        <dbReference type="Proteomes" id="UP001206925"/>
    </source>
</evidence>
<feature type="transmembrane region" description="Helical" evidence="2">
    <location>
        <begin position="605"/>
        <end position="625"/>
    </location>
</feature>
<comment type="caution">
    <text evidence="4">The sequence shown here is derived from an EMBL/GenBank/DDBJ whole genome shotgun (WGS) entry which is preliminary data.</text>
</comment>
<feature type="region of interest" description="Disordered" evidence="1">
    <location>
        <begin position="147"/>
        <end position="177"/>
    </location>
</feature>